<dbReference type="EMBL" id="HACA01010048">
    <property type="protein sequence ID" value="CDW27409.1"/>
    <property type="molecule type" value="Transcribed_RNA"/>
</dbReference>
<name>A0A0K2TN97_LEPSM</name>
<organism evidence="1">
    <name type="scientific">Lepeophtheirus salmonis</name>
    <name type="common">Salmon louse</name>
    <name type="synonym">Caligus salmonis</name>
    <dbReference type="NCBI Taxonomy" id="72036"/>
    <lineage>
        <taxon>Eukaryota</taxon>
        <taxon>Metazoa</taxon>
        <taxon>Ecdysozoa</taxon>
        <taxon>Arthropoda</taxon>
        <taxon>Crustacea</taxon>
        <taxon>Multicrustacea</taxon>
        <taxon>Hexanauplia</taxon>
        <taxon>Copepoda</taxon>
        <taxon>Siphonostomatoida</taxon>
        <taxon>Caligidae</taxon>
        <taxon>Lepeophtheirus</taxon>
    </lineage>
</organism>
<accession>A0A0K2TN97</accession>
<reference evidence="1" key="1">
    <citation type="submission" date="2014-05" db="EMBL/GenBank/DDBJ databases">
        <authorList>
            <person name="Chronopoulou M."/>
        </authorList>
    </citation>
    <scope>NUCLEOTIDE SEQUENCE</scope>
    <source>
        <tissue evidence="1">Whole organism</tissue>
    </source>
</reference>
<sequence length="45" mass="5159">MRSLLSSSVILHQCHSGLEIIKCVLLDKIKPALNEITSQKQYRTY</sequence>
<protein>
    <submittedName>
        <fullName evidence="1">Uncharacterized protein</fullName>
    </submittedName>
</protein>
<proteinExistence type="predicted"/>
<dbReference type="AlphaFoldDB" id="A0A0K2TN97"/>
<evidence type="ECO:0000313" key="1">
    <source>
        <dbReference type="EMBL" id="CDW27409.1"/>
    </source>
</evidence>